<accession>A0ABZ1KBZ5</accession>
<dbReference type="EMBL" id="CP108135">
    <property type="protein sequence ID" value="WTP69347.1"/>
    <property type="molecule type" value="Genomic_DNA"/>
</dbReference>
<evidence type="ECO:0000313" key="2">
    <source>
        <dbReference type="Proteomes" id="UP001622496"/>
    </source>
</evidence>
<sequence>MTVPALRAQVAELLEAGRGDLLAAMVLAQFTPQERELIGEQLLEHEAADTST</sequence>
<dbReference type="Proteomes" id="UP001622496">
    <property type="component" value="Chromosome"/>
</dbReference>
<evidence type="ECO:0000313" key="1">
    <source>
        <dbReference type="EMBL" id="WTP69347.1"/>
    </source>
</evidence>
<name>A0ABZ1KBZ5_9ACTN</name>
<reference evidence="1 2" key="1">
    <citation type="submission" date="2022-10" db="EMBL/GenBank/DDBJ databases">
        <title>The complete genomes of actinobacterial strains from the NBC collection.</title>
        <authorList>
            <person name="Joergensen T.S."/>
            <person name="Alvarez Arevalo M."/>
            <person name="Sterndorff E.B."/>
            <person name="Faurdal D."/>
            <person name="Vuksanovic O."/>
            <person name="Mourched A.-S."/>
            <person name="Charusanti P."/>
            <person name="Shaw S."/>
            <person name="Blin K."/>
            <person name="Weber T."/>
        </authorList>
    </citation>
    <scope>NUCLEOTIDE SEQUENCE [LARGE SCALE GENOMIC DNA]</scope>
    <source>
        <strain evidence="1 2">NBC_00185</strain>
    </source>
</reference>
<gene>
    <name evidence="1" type="ORF">OG560_29570</name>
</gene>
<proteinExistence type="predicted"/>
<organism evidence="1 2">
    <name type="scientific">[Kitasatospora] papulosa</name>
    <dbReference type="NCBI Taxonomy" id="1464011"/>
    <lineage>
        <taxon>Bacteria</taxon>
        <taxon>Bacillati</taxon>
        <taxon>Actinomycetota</taxon>
        <taxon>Actinomycetes</taxon>
        <taxon>Kitasatosporales</taxon>
        <taxon>Streptomycetaceae</taxon>
        <taxon>Streptomyces</taxon>
    </lineage>
</organism>
<keyword evidence="2" id="KW-1185">Reference proteome</keyword>
<protein>
    <submittedName>
        <fullName evidence="1">Uncharacterized protein</fullName>
    </submittedName>
</protein>
<dbReference type="RefSeq" id="WP_363254377.1">
    <property type="nucleotide sequence ID" value="NZ_CP108135.1"/>
</dbReference>